<organism evidence="6 7">
    <name type="scientific">Faecalibacterium prausnitzii</name>
    <dbReference type="NCBI Taxonomy" id="853"/>
    <lineage>
        <taxon>Bacteria</taxon>
        <taxon>Bacillati</taxon>
        <taxon>Bacillota</taxon>
        <taxon>Clostridia</taxon>
        <taxon>Eubacteriales</taxon>
        <taxon>Oscillospiraceae</taxon>
        <taxon>Faecalibacterium</taxon>
    </lineage>
</organism>
<evidence type="ECO:0000256" key="1">
    <source>
        <dbReference type="ARBA" id="ARBA00010923"/>
    </source>
</evidence>
<evidence type="ECO:0000313" key="6">
    <source>
        <dbReference type="EMBL" id="RAW60953.1"/>
    </source>
</evidence>
<dbReference type="EMBL" id="PRLD01000001">
    <property type="protein sequence ID" value="RAW60953.1"/>
    <property type="molecule type" value="Genomic_DNA"/>
</dbReference>
<dbReference type="PANTHER" id="PTHR30408:SF12">
    <property type="entry name" value="TYPE I RESTRICTION ENZYME MJAVIII SPECIFICITY SUBUNIT"/>
    <property type="match status" value="1"/>
</dbReference>
<sequence>MARKMKDSGIEWIGEIPEGWEVHRMKSCISQRDGGAWGDEATGETGDCICLRIADFDYGHFRFTDSNNLTIRHYASPIIKKLLLQKNDILIEKSGGGEKTPVGRTVLFDKEYPALFANFMDRLRCSDFILPQYLQYVFVTFYKNRYTQNYIKQTTGIQNLDLSSMLADEFVPVPNLNEQKLIVCYLESKCSKIDNLLSKTRSSIEEYKKLKQAVITQSVTKGVRGEREMKDSGIDYIGQIPAKWVLGKLRNVGDTQNGISKSSEFFGKGFPFVSYSDVYKNYSLPFAVSGLVESTPEEQERYSVKEGDIFFTRTSETIEEVGFSCVCEKDIPNATFAGFLIRVRPFSDKLHTPYAKYYFRSTHLRFYLVKEMNLVTRASLGQSLLKSMPVLLPPLEEQKEIADYLDAKCAEIDKLIAKKEQLVKELESYKKSLIYEVVTGKREV</sequence>
<dbReference type="SUPFAM" id="SSF116734">
    <property type="entry name" value="DNA methylase specificity domain"/>
    <property type="match status" value="2"/>
</dbReference>
<dbReference type="Gene3D" id="1.10.287.1120">
    <property type="entry name" value="Bipartite methylase S protein"/>
    <property type="match status" value="1"/>
</dbReference>
<evidence type="ECO:0000259" key="5">
    <source>
        <dbReference type="Pfam" id="PF01420"/>
    </source>
</evidence>
<evidence type="ECO:0000313" key="7">
    <source>
        <dbReference type="Proteomes" id="UP000251281"/>
    </source>
</evidence>
<comment type="similarity">
    <text evidence="1">Belongs to the type-I restriction system S methylase family.</text>
</comment>
<dbReference type="GO" id="GO:0003677">
    <property type="term" value="F:DNA binding"/>
    <property type="evidence" value="ECO:0007669"/>
    <property type="project" value="UniProtKB-KW"/>
</dbReference>
<dbReference type="Proteomes" id="UP000251281">
    <property type="component" value="Unassembled WGS sequence"/>
</dbReference>
<reference evidence="6 7" key="1">
    <citation type="submission" date="2018-02" db="EMBL/GenBank/DDBJ databases">
        <title>Complete genome sequencing of Faecalibacterium prausnitzii strains isolated from the human gut.</title>
        <authorList>
            <person name="Fitzgerald B.C."/>
            <person name="Shkoporov A.N."/>
            <person name="Ross P.R."/>
            <person name="Hill C."/>
        </authorList>
    </citation>
    <scope>NUCLEOTIDE SEQUENCE [LARGE SCALE GENOMIC DNA]</scope>
    <source>
        <strain evidence="6 7">APC923/51-1</strain>
    </source>
</reference>
<feature type="coiled-coil region" evidence="4">
    <location>
        <begin position="405"/>
        <end position="432"/>
    </location>
</feature>
<dbReference type="GO" id="GO:0004519">
    <property type="term" value="F:endonuclease activity"/>
    <property type="evidence" value="ECO:0007669"/>
    <property type="project" value="UniProtKB-KW"/>
</dbReference>
<dbReference type="InterPro" id="IPR000055">
    <property type="entry name" value="Restrct_endonuc_typeI_TRD"/>
</dbReference>
<dbReference type="CDD" id="cd17517">
    <property type="entry name" value="RMtype1_S_EcoKI_StySPI-TRD2-CR2_like"/>
    <property type="match status" value="1"/>
</dbReference>
<gene>
    <name evidence="6" type="ORF">C4N24_02270</name>
</gene>
<evidence type="ECO:0000256" key="2">
    <source>
        <dbReference type="ARBA" id="ARBA00022747"/>
    </source>
</evidence>
<evidence type="ECO:0000256" key="4">
    <source>
        <dbReference type="SAM" id="Coils"/>
    </source>
</evidence>
<keyword evidence="6" id="KW-0378">Hydrolase</keyword>
<keyword evidence="4" id="KW-0175">Coiled coil</keyword>
<name>A0A329UIT6_9FIRM</name>
<feature type="domain" description="Type I restriction modification DNA specificity" evidence="5">
    <location>
        <begin position="242"/>
        <end position="421"/>
    </location>
</feature>
<feature type="domain" description="Type I restriction modification DNA specificity" evidence="5">
    <location>
        <begin position="77"/>
        <end position="191"/>
    </location>
</feature>
<evidence type="ECO:0000256" key="3">
    <source>
        <dbReference type="ARBA" id="ARBA00023125"/>
    </source>
</evidence>
<dbReference type="InterPro" id="IPR044946">
    <property type="entry name" value="Restrct_endonuc_typeI_TRD_sf"/>
</dbReference>
<keyword evidence="6" id="KW-0255">Endonuclease</keyword>
<dbReference type="PANTHER" id="PTHR30408">
    <property type="entry name" value="TYPE-1 RESTRICTION ENZYME ECOKI SPECIFICITY PROTEIN"/>
    <property type="match status" value="1"/>
</dbReference>
<dbReference type="GO" id="GO:0009307">
    <property type="term" value="P:DNA restriction-modification system"/>
    <property type="evidence" value="ECO:0007669"/>
    <property type="project" value="UniProtKB-KW"/>
</dbReference>
<proteinExistence type="inferred from homology"/>
<dbReference type="Gene3D" id="3.90.220.20">
    <property type="entry name" value="DNA methylase specificity domains"/>
    <property type="match status" value="2"/>
</dbReference>
<protein>
    <submittedName>
        <fullName evidence="6">Restriction endonuclease subunit S</fullName>
    </submittedName>
</protein>
<accession>A0A329UIT6</accession>
<dbReference type="AlphaFoldDB" id="A0A329UIT6"/>
<keyword evidence="6" id="KW-0540">Nuclease</keyword>
<keyword evidence="3" id="KW-0238">DNA-binding</keyword>
<dbReference type="InterPro" id="IPR052021">
    <property type="entry name" value="Type-I_RS_S_subunit"/>
</dbReference>
<comment type="caution">
    <text evidence="6">The sequence shown here is derived from an EMBL/GenBank/DDBJ whole genome shotgun (WGS) entry which is preliminary data.</text>
</comment>
<keyword evidence="2" id="KW-0680">Restriction system</keyword>
<dbReference type="Pfam" id="PF01420">
    <property type="entry name" value="Methylase_S"/>
    <property type="match status" value="2"/>
</dbReference>
<dbReference type="RefSeq" id="WP_112090144.1">
    <property type="nucleotide sequence ID" value="NZ_PRLD01000001.1"/>
</dbReference>